<keyword evidence="3" id="KW-1185">Reference proteome</keyword>
<feature type="region of interest" description="Disordered" evidence="1">
    <location>
        <begin position="481"/>
        <end position="509"/>
    </location>
</feature>
<evidence type="ECO:0008006" key="4">
    <source>
        <dbReference type="Google" id="ProtNLM"/>
    </source>
</evidence>
<sequence length="632" mass="68544">MATPRRTSARLRARTPGKTPEPVSTLGSVTEREESPSAEPKLEAAVTHQNIGRIPGAFADDSFLFTPSARPEPDRENMHPSKVQRSTAKTTDEGLILGFSDIKKKENPIPIEDTPSKSKPISPGFEFKFANAESDLTTETKRIMESVREEAAKIKEQMRRERDEQTRKDEEAQIDISGRRIAQPKSRFSDAHKAQFSRMDSIANHPSVQKYNKTPLADLGDAVPKTLKRTQSKAELVDERPGNLAPNKRVKASGSDDVSAARPASRDGSSIPRPPGLPSAVTTPTKASLARAASAKALRNTRLPNLIHSKSNQSIVSPQKSQSNSAAASLFGLKKSISMKSILSKPQPKYSDDPIKIAAGTHLPIQEQPTGTPAKAIKRVGFAEDLTSPTPNRLTGLRMPTKVLTPFRKATADSVPARDTSSSPLKAMGTVPVSAILEQQSVVSSTSSKSLSVPKVRSEAIDIKSDPVVIPSPSPRKIMIPVSTSKASSSNGDVSYPQLKPLGAHPSQPRDFTFRAERQIKFGPSQTIRTVRPSGVPTTIESFADLPSVPHGMPNKKRSRPANDEVEEQENHPPSTDGSPSKRLRISIGQDINPSTPRKRLTKFRPASAPNSGKKTLSLSRLNFLARPKNRG</sequence>
<feature type="region of interest" description="Disordered" evidence="1">
    <location>
        <begin position="523"/>
        <end position="632"/>
    </location>
</feature>
<feature type="region of interest" description="Disordered" evidence="1">
    <location>
        <begin position="1"/>
        <end position="42"/>
    </location>
</feature>
<dbReference type="OrthoDB" id="5204833at2759"/>
<protein>
    <recommendedName>
        <fullName evidence="4">Erythromycin esterase</fullName>
    </recommendedName>
</protein>
<proteinExistence type="predicted"/>
<gene>
    <name evidence="2" type="ORF">GOMPHAMPRED_007356</name>
</gene>
<evidence type="ECO:0000313" key="2">
    <source>
        <dbReference type="EMBL" id="CAF9911253.1"/>
    </source>
</evidence>
<dbReference type="EMBL" id="CAJPDQ010000006">
    <property type="protein sequence ID" value="CAF9911253.1"/>
    <property type="molecule type" value="Genomic_DNA"/>
</dbReference>
<feature type="compositionally biased region" description="Polar residues" evidence="1">
    <location>
        <begin position="482"/>
        <end position="493"/>
    </location>
</feature>
<comment type="caution">
    <text evidence="2">The sequence shown here is derived from an EMBL/GenBank/DDBJ whole genome shotgun (WGS) entry which is preliminary data.</text>
</comment>
<name>A0A8H3ET90_9LECA</name>
<feature type="compositionally biased region" description="Polar residues" evidence="1">
    <location>
        <begin position="609"/>
        <end position="621"/>
    </location>
</feature>
<evidence type="ECO:0000256" key="1">
    <source>
        <dbReference type="SAM" id="MobiDB-lite"/>
    </source>
</evidence>
<feature type="region of interest" description="Disordered" evidence="1">
    <location>
        <begin position="65"/>
        <end position="124"/>
    </location>
</feature>
<reference evidence="2" key="1">
    <citation type="submission" date="2021-03" db="EMBL/GenBank/DDBJ databases">
        <authorList>
            <person name="Tagirdzhanova G."/>
        </authorList>
    </citation>
    <scope>NUCLEOTIDE SEQUENCE</scope>
</reference>
<feature type="region of interest" description="Disordered" evidence="1">
    <location>
        <begin position="153"/>
        <end position="295"/>
    </location>
</feature>
<evidence type="ECO:0000313" key="3">
    <source>
        <dbReference type="Proteomes" id="UP000664169"/>
    </source>
</evidence>
<dbReference type="AlphaFoldDB" id="A0A8H3ET90"/>
<organism evidence="2 3">
    <name type="scientific">Gomphillus americanus</name>
    <dbReference type="NCBI Taxonomy" id="1940652"/>
    <lineage>
        <taxon>Eukaryota</taxon>
        <taxon>Fungi</taxon>
        <taxon>Dikarya</taxon>
        <taxon>Ascomycota</taxon>
        <taxon>Pezizomycotina</taxon>
        <taxon>Lecanoromycetes</taxon>
        <taxon>OSLEUM clade</taxon>
        <taxon>Ostropomycetidae</taxon>
        <taxon>Ostropales</taxon>
        <taxon>Graphidaceae</taxon>
        <taxon>Gomphilloideae</taxon>
        <taxon>Gomphillus</taxon>
    </lineage>
</organism>
<accession>A0A8H3ET90</accession>
<feature type="compositionally biased region" description="Basic and acidic residues" evidence="1">
    <location>
        <begin position="153"/>
        <end position="171"/>
    </location>
</feature>
<dbReference type="Proteomes" id="UP000664169">
    <property type="component" value="Unassembled WGS sequence"/>
</dbReference>
<feature type="compositionally biased region" description="Low complexity" evidence="1">
    <location>
        <begin position="286"/>
        <end position="295"/>
    </location>
</feature>